<organism evidence="2 3">
    <name type="scientific">Glycine soja</name>
    <name type="common">Wild soybean</name>
    <dbReference type="NCBI Taxonomy" id="3848"/>
    <lineage>
        <taxon>Eukaryota</taxon>
        <taxon>Viridiplantae</taxon>
        <taxon>Streptophyta</taxon>
        <taxon>Embryophyta</taxon>
        <taxon>Tracheophyta</taxon>
        <taxon>Spermatophyta</taxon>
        <taxon>Magnoliopsida</taxon>
        <taxon>eudicotyledons</taxon>
        <taxon>Gunneridae</taxon>
        <taxon>Pentapetalae</taxon>
        <taxon>rosids</taxon>
        <taxon>fabids</taxon>
        <taxon>Fabales</taxon>
        <taxon>Fabaceae</taxon>
        <taxon>Papilionoideae</taxon>
        <taxon>50 kb inversion clade</taxon>
        <taxon>NPAAA clade</taxon>
        <taxon>indigoferoid/millettioid clade</taxon>
        <taxon>Phaseoleae</taxon>
        <taxon>Glycine</taxon>
        <taxon>Glycine subgen. Soja</taxon>
    </lineage>
</organism>
<dbReference type="AlphaFoldDB" id="A0A445IM68"/>
<keyword evidence="3" id="KW-1185">Reference proteome</keyword>
<evidence type="ECO:0000313" key="3">
    <source>
        <dbReference type="Proteomes" id="UP000289340"/>
    </source>
</evidence>
<dbReference type="PANTHER" id="PTHR47286:SF2">
    <property type="entry name" value="F3I6.9 PROTEIN"/>
    <property type="match status" value="1"/>
</dbReference>
<feature type="compositionally biased region" description="Basic and acidic residues" evidence="1">
    <location>
        <begin position="1"/>
        <end position="22"/>
    </location>
</feature>
<accession>A0A445IM68</accession>
<evidence type="ECO:0000256" key="1">
    <source>
        <dbReference type="SAM" id="MobiDB-lite"/>
    </source>
</evidence>
<proteinExistence type="predicted"/>
<sequence length="251" mass="27472">NVAARKAELLAQAKQKEKDSPRSQHQNGEDLSCNTCWTDAECDDTQGFMEGVKFKQETNSIGEIVRTDESNLEEDVAISRDYQGSSIEGEKENEELESRSGSSQIEKLEEVVYVEQGGSKEENPNVEAEDVKEIPHNVNKEPAQALEIEAKYVTLDHPKVSKKVKLIQKMITDQVDLSAFYTIAGNNGGNDRVTTLTSTVDGDEAPSTVDDGVALRGSLLDAPQQPPIHGNNGGKLLNEKEEEEPLPTTSS</sequence>
<feature type="non-terminal residue" evidence="2">
    <location>
        <position position="1"/>
    </location>
</feature>
<protein>
    <submittedName>
        <fullName evidence="2">Uncharacterized protein</fullName>
    </submittedName>
</protein>
<dbReference type="PANTHER" id="PTHR47286">
    <property type="entry name" value="F3I6.9 PROTEIN"/>
    <property type="match status" value="1"/>
</dbReference>
<name>A0A445IM68_GLYSO</name>
<feature type="region of interest" description="Disordered" evidence="1">
    <location>
        <begin position="1"/>
        <end position="35"/>
    </location>
</feature>
<feature type="region of interest" description="Disordered" evidence="1">
    <location>
        <begin position="217"/>
        <end position="251"/>
    </location>
</feature>
<comment type="caution">
    <text evidence="2">The sequence shown here is derived from an EMBL/GenBank/DDBJ whole genome shotgun (WGS) entry which is preliminary data.</text>
</comment>
<gene>
    <name evidence="2" type="ORF">D0Y65_027029</name>
</gene>
<evidence type="ECO:0000313" key="2">
    <source>
        <dbReference type="EMBL" id="RZB87166.1"/>
    </source>
</evidence>
<feature type="region of interest" description="Disordered" evidence="1">
    <location>
        <begin position="65"/>
        <end position="104"/>
    </location>
</feature>
<reference evidence="2 3" key="1">
    <citation type="submission" date="2018-09" db="EMBL/GenBank/DDBJ databases">
        <title>A high-quality reference genome of wild soybean provides a powerful tool to mine soybean genomes.</title>
        <authorList>
            <person name="Xie M."/>
            <person name="Chung C.Y.L."/>
            <person name="Li M.-W."/>
            <person name="Wong F.-L."/>
            <person name="Chan T.-F."/>
            <person name="Lam H.-M."/>
        </authorList>
    </citation>
    <scope>NUCLEOTIDE SEQUENCE [LARGE SCALE GENOMIC DNA]</scope>
    <source>
        <strain evidence="3">cv. W05</strain>
        <tissue evidence="2">Hypocotyl of etiolated seedlings</tissue>
    </source>
</reference>
<dbReference type="Proteomes" id="UP000289340">
    <property type="component" value="Chromosome 10"/>
</dbReference>
<dbReference type="EMBL" id="QZWG01000010">
    <property type="protein sequence ID" value="RZB87166.1"/>
    <property type="molecule type" value="Genomic_DNA"/>
</dbReference>